<evidence type="ECO:0000256" key="1">
    <source>
        <dbReference type="SAM" id="MobiDB-lite"/>
    </source>
</evidence>
<keyword evidence="3" id="KW-1185">Reference proteome</keyword>
<feature type="compositionally biased region" description="Polar residues" evidence="1">
    <location>
        <begin position="720"/>
        <end position="736"/>
    </location>
</feature>
<gene>
    <name evidence="2" type="ORF">L207DRAFT_588074</name>
</gene>
<accession>A0A2J6R7T0</accession>
<sequence length="841" mass="96912">MAPTKKDWATEIAKNGRLPTTDSDFKEMVQQMNYMGLKGPYHPKNQYPGSPYMNCRRPTAAQVRKEAKFGSERVLSDWNILRKIVERHAGTIDKRWMKKTRKKQKELLLQAWPSMSPTHRPDFEAYRMENTGRHHRGLSKHQAAFKWPYINQQDLSTRSLVLFINNRGLNPPSMFARADIDATRLGSNGHWIPEQDFLLGYTMFMDGDNSETYGKLVSWDGDQGAAGLLFSQRQFSPGEGLRVLELQEKIYPFLVKCCELILHDLVENGTLLGGELPAPLEDEAATAKTPEVFVTDLQPSLATISAEAPYRLPANLDLERLRAIFAARLSAAEDNLWLLREDPGYFADTIMDWSEHRNDRLLDTRGQQHPTGPQTTQFWERVIRNVIADAYTGFETWSLLHRCVSRLCKLKEKYKDQISYDRQLPEEFLITILKLQQLLLIACETPLHNLKNIQSSPPLRHYFIREPQDPGTINMHIRPINELDPHFHKPWALLLILWDEQQRELFGLPNVIDYFEWIMQDPTEKKNLSPYMADCFADLAILSRALHEINIYHPWAATFEDENKKHVRKVMEIMKEATFQINYLDNMDRVMQGITQLAMPKDGKFDYPIDKKRTKVTTEAMINAEKNLDLFWSKFDANWRRLAGKNIDKCMGDHTPRQSGEKIEPTQAWVEPIKEPKKGKAEPLDSDMQAWMESTSINEKVSSKPSKRKVKTKGAATEPATLQNAAPQPLATQPDKQPTFRVSAPSLRVFNTLFFTPGATGNVGEVPWIDFLRAMTSTGFAAQKLYGSIWQFTPTKLDVERSIQFHEPHPEVKIRFSVARRMGRRLTRAYGWHGAMFKLDK</sequence>
<dbReference type="OrthoDB" id="2922289at2759"/>
<organism evidence="2 3">
    <name type="scientific">Hyaloscypha variabilis (strain UAMH 11265 / GT02V1 / F)</name>
    <name type="common">Meliniomyces variabilis</name>
    <dbReference type="NCBI Taxonomy" id="1149755"/>
    <lineage>
        <taxon>Eukaryota</taxon>
        <taxon>Fungi</taxon>
        <taxon>Dikarya</taxon>
        <taxon>Ascomycota</taxon>
        <taxon>Pezizomycotina</taxon>
        <taxon>Leotiomycetes</taxon>
        <taxon>Helotiales</taxon>
        <taxon>Hyaloscyphaceae</taxon>
        <taxon>Hyaloscypha</taxon>
        <taxon>Hyaloscypha variabilis</taxon>
    </lineage>
</organism>
<evidence type="ECO:0000313" key="3">
    <source>
        <dbReference type="Proteomes" id="UP000235786"/>
    </source>
</evidence>
<dbReference type="PANTHER" id="PTHR40788:SF2">
    <property type="entry name" value="CLR5 DOMAIN-CONTAINING PROTEIN"/>
    <property type="match status" value="1"/>
</dbReference>
<evidence type="ECO:0000313" key="2">
    <source>
        <dbReference type="EMBL" id="PMD34550.1"/>
    </source>
</evidence>
<feature type="region of interest" description="Disordered" evidence="1">
    <location>
        <begin position="695"/>
        <end position="738"/>
    </location>
</feature>
<reference evidence="2 3" key="1">
    <citation type="submission" date="2016-04" db="EMBL/GenBank/DDBJ databases">
        <title>A degradative enzymes factory behind the ericoid mycorrhizal symbiosis.</title>
        <authorList>
            <consortium name="DOE Joint Genome Institute"/>
            <person name="Martino E."/>
            <person name="Morin E."/>
            <person name="Grelet G."/>
            <person name="Kuo A."/>
            <person name="Kohler A."/>
            <person name="Daghino S."/>
            <person name="Barry K."/>
            <person name="Choi C."/>
            <person name="Cichocki N."/>
            <person name="Clum A."/>
            <person name="Copeland A."/>
            <person name="Hainaut M."/>
            <person name="Haridas S."/>
            <person name="Labutti K."/>
            <person name="Lindquist E."/>
            <person name="Lipzen A."/>
            <person name="Khouja H.-R."/>
            <person name="Murat C."/>
            <person name="Ohm R."/>
            <person name="Olson A."/>
            <person name="Spatafora J."/>
            <person name="Veneault-Fourrey C."/>
            <person name="Henrissat B."/>
            <person name="Grigoriev I."/>
            <person name="Martin F."/>
            <person name="Perotto S."/>
        </authorList>
    </citation>
    <scope>NUCLEOTIDE SEQUENCE [LARGE SCALE GENOMIC DNA]</scope>
    <source>
        <strain evidence="2 3">F</strain>
    </source>
</reference>
<dbReference type="EMBL" id="KZ613953">
    <property type="protein sequence ID" value="PMD34550.1"/>
    <property type="molecule type" value="Genomic_DNA"/>
</dbReference>
<dbReference type="PANTHER" id="PTHR40788">
    <property type="entry name" value="CLR5 DOMAIN-CONTAINING PROTEIN-RELATED"/>
    <property type="match status" value="1"/>
</dbReference>
<name>A0A2J6R7T0_HYAVF</name>
<dbReference type="STRING" id="1149755.A0A2J6R7T0"/>
<proteinExistence type="predicted"/>
<dbReference type="Proteomes" id="UP000235786">
    <property type="component" value="Unassembled WGS sequence"/>
</dbReference>
<dbReference type="AlphaFoldDB" id="A0A2J6R7T0"/>
<protein>
    <submittedName>
        <fullName evidence="2">Uncharacterized protein</fullName>
    </submittedName>
</protein>